<dbReference type="OrthoDB" id="5823761at2759"/>
<dbReference type="Proteomes" id="UP000236161">
    <property type="component" value="Unassembled WGS sequence"/>
</dbReference>
<evidence type="ECO:0000256" key="1">
    <source>
        <dbReference type="ARBA" id="ARBA00005392"/>
    </source>
</evidence>
<keyword evidence="3 6" id="KW-0964">Secreted</keyword>
<evidence type="ECO:0000259" key="8">
    <source>
        <dbReference type="PROSITE" id="PS50843"/>
    </source>
</evidence>
<feature type="domain" description="Expansin-like CBD" evidence="8">
    <location>
        <begin position="169"/>
        <end position="248"/>
    </location>
</feature>
<dbReference type="InterPro" id="IPR007117">
    <property type="entry name" value="Expansin_CBD"/>
</dbReference>
<dbReference type="Gene3D" id="2.60.40.760">
    <property type="entry name" value="Expansin, cellulose-binding-like domain"/>
    <property type="match status" value="1"/>
</dbReference>
<dbReference type="InterPro" id="IPR002963">
    <property type="entry name" value="Expansin"/>
</dbReference>
<organism evidence="9 10">
    <name type="scientific">Apostasia shenzhenica</name>
    <dbReference type="NCBI Taxonomy" id="1088818"/>
    <lineage>
        <taxon>Eukaryota</taxon>
        <taxon>Viridiplantae</taxon>
        <taxon>Streptophyta</taxon>
        <taxon>Embryophyta</taxon>
        <taxon>Tracheophyta</taxon>
        <taxon>Spermatophyta</taxon>
        <taxon>Magnoliopsida</taxon>
        <taxon>Liliopsida</taxon>
        <taxon>Asparagales</taxon>
        <taxon>Orchidaceae</taxon>
        <taxon>Apostasioideae</taxon>
        <taxon>Apostasia</taxon>
    </lineage>
</organism>
<sequence length="251" mass="27191">MAPMAPLHILFLSFTFLAALSSAAGDGWLEAHATFYGDMSGGETMQGACGYGNLFDQGYGLATTALSSVLFNGGKTCGACFEIQCFNDTRWCAPGSVTVTATNLCPANWSKPSDNGGWCNPPRNHFDLSMPMFVKITKDYHAGIVPILFRRVTCWKKGGIKFEIKGNPFWMLVLVYNVAGAGDVTAVSVKGSATGWITMSRNWGQNWQTSEKLQGQSLSFSVTASDGRTVWSMDVAPANWQLGQTFEGKQF</sequence>
<dbReference type="Pfam" id="PF03330">
    <property type="entry name" value="DPBB_1"/>
    <property type="match status" value="1"/>
</dbReference>
<reference evidence="9 10" key="1">
    <citation type="journal article" date="2017" name="Nature">
        <title>The Apostasia genome and the evolution of orchids.</title>
        <authorList>
            <person name="Zhang G.Q."/>
            <person name="Liu K.W."/>
            <person name="Li Z."/>
            <person name="Lohaus R."/>
            <person name="Hsiao Y.Y."/>
            <person name="Niu S.C."/>
            <person name="Wang J.Y."/>
            <person name="Lin Y.C."/>
            <person name="Xu Q."/>
            <person name="Chen L.J."/>
            <person name="Yoshida K."/>
            <person name="Fujiwara S."/>
            <person name="Wang Z.W."/>
            <person name="Zhang Y.Q."/>
            <person name="Mitsuda N."/>
            <person name="Wang M."/>
            <person name="Liu G.H."/>
            <person name="Pecoraro L."/>
            <person name="Huang H.X."/>
            <person name="Xiao X.J."/>
            <person name="Lin M."/>
            <person name="Wu X.Y."/>
            <person name="Wu W.L."/>
            <person name="Chen Y.Y."/>
            <person name="Chang S.B."/>
            <person name="Sakamoto S."/>
            <person name="Ohme-Takagi M."/>
            <person name="Yagi M."/>
            <person name="Zeng S.J."/>
            <person name="Shen C.Y."/>
            <person name="Yeh C.M."/>
            <person name="Luo Y.B."/>
            <person name="Tsai W.C."/>
            <person name="Van de Peer Y."/>
            <person name="Liu Z.J."/>
        </authorList>
    </citation>
    <scope>NUCLEOTIDE SEQUENCE [LARGE SCALE GENOMIC DNA]</scope>
    <source>
        <strain evidence="10">cv. Shenzhen</strain>
        <tissue evidence="9">Stem</tissue>
    </source>
</reference>
<proteinExistence type="inferred from homology"/>
<dbReference type="SUPFAM" id="SSF50685">
    <property type="entry name" value="Barwin-like endoglucanases"/>
    <property type="match status" value="1"/>
</dbReference>
<evidence type="ECO:0000259" key="7">
    <source>
        <dbReference type="PROSITE" id="PS50842"/>
    </source>
</evidence>
<keyword evidence="10" id="KW-1185">Reference proteome</keyword>
<evidence type="ECO:0000256" key="3">
    <source>
        <dbReference type="ARBA" id="ARBA00022525"/>
    </source>
</evidence>
<dbReference type="FunFam" id="2.60.40.760:FF:000001">
    <property type="entry name" value="Expansin"/>
    <property type="match status" value="1"/>
</dbReference>
<dbReference type="Gene3D" id="2.40.40.10">
    <property type="entry name" value="RlpA-like domain"/>
    <property type="match status" value="1"/>
</dbReference>
<dbReference type="InterPro" id="IPR007118">
    <property type="entry name" value="Expan_Lol_pI"/>
</dbReference>
<dbReference type="PRINTS" id="PR01225">
    <property type="entry name" value="EXPANSNFAMLY"/>
</dbReference>
<protein>
    <recommendedName>
        <fullName evidence="6">Expansin</fullName>
    </recommendedName>
</protein>
<comment type="function">
    <text evidence="6">Causes loosening and extension of plant cell walls by disrupting non-covalent bonding between cellulose microfibrils and matrix glucans. No enzymatic activity has been found.</text>
</comment>
<evidence type="ECO:0000256" key="5">
    <source>
        <dbReference type="ARBA" id="ARBA00023136"/>
    </source>
</evidence>
<evidence type="ECO:0000256" key="2">
    <source>
        <dbReference type="ARBA" id="ARBA00022512"/>
    </source>
</evidence>
<comment type="subcellular location">
    <subcellularLocation>
        <location evidence="6">Secreted</location>
        <location evidence="6">Cell wall</location>
    </subcellularLocation>
    <subcellularLocation>
        <location evidence="6">Membrane</location>
        <topology evidence="6">Peripheral membrane protein</topology>
    </subcellularLocation>
</comment>
<dbReference type="InterPro" id="IPR036749">
    <property type="entry name" value="Expansin_CBD_sf"/>
</dbReference>
<dbReference type="AlphaFoldDB" id="A0A2I0B9E6"/>
<accession>A0A2I0B9E6</accession>
<dbReference type="GO" id="GO:0005576">
    <property type="term" value="C:extracellular region"/>
    <property type="evidence" value="ECO:0007669"/>
    <property type="project" value="InterPro"/>
</dbReference>
<keyword evidence="4 6" id="KW-0732">Signal</keyword>
<feature type="domain" description="Expansin-like EG45" evidence="7">
    <location>
        <begin position="46"/>
        <end position="159"/>
    </location>
</feature>
<keyword evidence="5" id="KW-0472">Membrane</keyword>
<evidence type="ECO:0000256" key="4">
    <source>
        <dbReference type="ARBA" id="ARBA00022729"/>
    </source>
</evidence>
<dbReference type="InterPro" id="IPR009009">
    <property type="entry name" value="RlpA-like_DPBB"/>
</dbReference>
<evidence type="ECO:0000256" key="6">
    <source>
        <dbReference type="RuleBase" id="RU365023"/>
    </source>
</evidence>
<dbReference type="PROSITE" id="PS50842">
    <property type="entry name" value="EXPANSIN_EG45"/>
    <property type="match status" value="1"/>
</dbReference>
<dbReference type="InterPro" id="IPR007112">
    <property type="entry name" value="Expansin/allergen_DPBB_dom"/>
</dbReference>
<dbReference type="SMART" id="SM00837">
    <property type="entry name" value="DPBB_1"/>
    <property type="match status" value="1"/>
</dbReference>
<dbReference type="GO" id="GO:0009664">
    <property type="term" value="P:plant-type cell wall organization"/>
    <property type="evidence" value="ECO:0007669"/>
    <property type="project" value="InterPro"/>
</dbReference>
<keyword evidence="2 6" id="KW-0134">Cell wall</keyword>
<dbReference type="EMBL" id="KZ451905">
    <property type="protein sequence ID" value="PKA64406.1"/>
    <property type="molecule type" value="Genomic_DNA"/>
</dbReference>
<evidence type="ECO:0000313" key="9">
    <source>
        <dbReference type="EMBL" id="PKA64406.1"/>
    </source>
</evidence>
<keyword evidence="6" id="KW-0961">Cell wall biogenesis/degradation</keyword>
<comment type="similarity">
    <text evidence="1 6">Belongs to the expansin family. Expansin A subfamily.</text>
</comment>
<feature type="chain" id="PRO_5015217941" description="Expansin" evidence="6">
    <location>
        <begin position="26"/>
        <end position="251"/>
    </location>
</feature>
<name>A0A2I0B9E6_9ASPA</name>
<dbReference type="InterPro" id="IPR036908">
    <property type="entry name" value="RlpA-like_sf"/>
</dbReference>
<feature type="signal peptide" evidence="6">
    <location>
        <begin position="1"/>
        <end position="25"/>
    </location>
</feature>
<dbReference type="PROSITE" id="PS50843">
    <property type="entry name" value="EXPANSIN_CBD"/>
    <property type="match status" value="1"/>
</dbReference>
<gene>
    <name evidence="9" type="primary">EXPA2</name>
    <name evidence="9" type="ORF">AXF42_Ash009628</name>
</gene>
<dbReference type="STRING" id="1088818.A0A2I0B9E6"/>
<dbReference type="SUPFAM" id="SSF49590">
    <property type="entry name" value="PHL pollen allergen"/>
    <property type="match status" value="1"/>
</dbReference>
<dbReference type="CDD" id="cd22274">
    <property type="entry name" value="DPBB_EXPA_N"/>
    <property type="match status" value="1"/>
</dbReference>
<evidence type="ECO:0000313" key="10">
    <source>
        <dbReference type="Proteomes" id="UP000236161"/>
    </source>
</evidence>
<dbReference type="PRINTS" id="PR01226">
    <property type="entry name" value="EXPANSIN"/>
</dbReference>
<dbReference type="Pfam" id="PF01357">
    <property type="entry name" value="Expansin_C"/>
    <property type="match status" value="1"/>
</dbReference>
<dbReference type="GO" id="GO:0016020">
    <property type="term" value="C:membrane"/>
    <property type="evidence" value="ECO:0007669"/>
    <property type="project" value="UniProtKB-SubCell"/>
</dbReference>
<dbReference type="PANTHER" id="PTHR31867">
    <property type="entry name" value="EXPANSIN-A15"/>
    <property type="match status" value="1"/>
</dbReference>